<feature type="compositionally biased region" description="Basic and acidic residues" evidence="1">
    <location>
        <begin position="36"/>
        <end position="52"/>
    </location>
</feature>
<evidence type="ECO:0000313" key="3">
    <source>
        <dbReference type="Proteomes" id="UP000007517"/>
    </source>
</evidence>
<feature type="compositionally biased region" description="Basic residues" evidence="1">
    <location>
        <begin position="1"/>
        <end position="14"/>
    </location>
</feature>
<evidence type="ECO:0000313" key="2">
    <source>
        <dbReference type="EMBL" id="CCG02930.1"/>
    </source>
</evidence>
<protein>
    <submittedName>
        <fullName evidence="2">Uncharacterized protein</fullName>
    </submittedName>
</protein>
<dbReference type="HOGENOM" id="CLU_2092061_0_0_11"/>
<keyword evidence="3" id="KW-1185">Reference proteome</keyword>
<accession>H6RRT6</accession>
<gene>
    <name evidence="2" type="ordered locus">BLASA_2016</name>
</gene>
<dbReference type="EMBL" id="FO117623">
    <property type="protein sequence ID" value="CCG02930.1"/>
    <property type="molecule type" value="Genomic_DNA"/>
</dbReference>
<dbReference type="Proteomes" id="UP000007517">
    <property type="component" value="Chromosome"/>
</dbReference>
<name>H6RRT6_BLASD</name>
<evidence type="ECO:0000256" key="1">
    <source>
        <dbReference type="SAM" id="MobiDB-lite"/>
    </source>
</evidence>
<dbReference type="KEGG" id="bsd:BLASA_2016"/>
<proteinExistence type="predicted"/>
<dbReference type="STRING" id="1146883.BLASA_2016"/>
<organism evidence="2 3">
    <name type="scientific">Blastococcus saxobsidens (strain DD2)</name>
    <dbReference type="NCBI Taxonomy" id="1146883"/>
    <lineage>
        <taxon>Bacteria</taxon>
        <taxon>Bacillati</taxon>
        <taxon>Actinomycetota</taxon>
        <taxon>Actinomycetes</taxon>
        <taxon>Geodermatophilales</taxon>
        <taxon>Geodermatophilaceae</taxon>
        <taxon>Blastococcus</taxon>
    </lineage>
</organism>
<reference evidence="2 3" key="1">
    <citation type="journal article" date="2012" name="J. Bacteriol.">
        <title>Genome Sequence of Blastococcus saxobsidens DD2, a Stone-Inhabiting Bacterium.</title>
        <authorList>
            <person name="Chouaia B."/>
            <person name="Crotti E."/>
            <person name="Brusetti L."/>
            <person name="Daffonchio D."/>
            <person name="Essoussi I."/>
            <person name="Nouioui I."/>
            <person name="Sbissi I."/>
            <person name="Ghodhbane-Gtari F."/>
            <person name="Gtari M."/>
            <person name="Vacherie B."/>
            <person name="Barbe V."/>
            <person name="Medigue C."/>
            <person name="Gury J."/>
            <person name="Pujic P."/>
            <person name="Normand P."/>
        </authorList>
    </citation>
    <scope>NUCLEOTIDE SEQUENCE [LARGE SCALE GENOMIC DNA]</scope>
    <source>
        <strain evidence="2 3">DD2</strain>
    </source>
</reference>
<reference evidence="3" key="2">
    <citation type="submission" date="2012-02" db="EMBL/GenBank/DDBJ databases">
        <title>Complete genome sequence of Blastococcus saxobsidens strain DD2.</title>
        <authorList>
            <person name="Genoscope."/>
        </authorList>
    </citation>
    <scope>NUCLEOTIDE SEQUENCE [LARGE SCALE GENOMIC DNA]</scope>
    <source>
        <strain evidence="3">DD2</strain>
    </source>
</reference>
<dbReference type="AlphaFoldDB" id="H6RRT6"/>
<feature type="region of interest" description="Disordered" evidence="1">
    <location>
        <begin position="1"/>
        <end position="52"/>
    </location>
</feature>
<sequence>MDIGRGHFHSTLRRVHLEPEPSRGFVQQRQCRHGHLRDEDRDHRPSCEADGAARPHDFMWAHVGIFWELDICAQHRHPNGVRGCPPASSWRCAAPWPCAAGERQETVPLDRNCHPQ</sequence>